<gene>
    <name evidence="1" type="ORF">COI98_19790</name>
</gene>
<proteinExistence type="predicted"/>
<evidence type="ECO:0000313" key="1">
    <source>
        <dbReference type="EMBL" id="PFK14842.1"/>
    </source>
</evidence>
<comment type="caution">
    <text evidence="1">The sequence shown here is derived from an EMBL/GenBank/DDBJ whole genome shotgun (WGS) entry which is preliminary data.</text>
</comment>
<accession>A0A9X6ZY37</accession>
<dbReference type="EMBL" id="NUWJ01000183">
    <property type="protein sequence ID" value="PFK14842.1"/>
    <property type="molecule type" value="Genomic_DNA"/>
</dbReference>
<dbReference type="RefSeq" id="WP_087994699.1">
    <property type="nucleotide sequence ID" value="NZ_NUWJ01000183.1"/>
</dbReference>
<protein>
    <submittedName>
        <fullName evidence="1">Uncharacterized protein</fullName>
    </submittedName>
</protein>
<dbReference type="AlphaFoldDB" id="A0A9X6ZY37"/>
<reference evidence="1 2" key="1">
    <citation type="submission" date="2017-09" db="EMBL/GenBank/DDBJ databases">
        <title>Large-scale bioinformatics analysis of Bacillus genomes uncovers conserved roles of natural products in bacterial physiology.</title>
        <authorList>
            <consortium name="Agbiome Team Llc"/>
            <person name="Bleich R.M."/>
            <person name="Grubbs K.J."/>
            <person name="Santa Maria K.C."/>
            <person name="Allen S.E."/>
            <person name="Farag S."/>
            <person name="Shank E.A."/>
            <person name="Bowers A."/>
        </authorList>
    </citation>
    <scope>NUCLEOTIDE SEQUENCE [LARGE SCALE GENOMIC DNA]</scope>
    <source>
        <strain evidence="1 2">AFS083741</strain>
    </source>
</reference>
<evidence type="ECO:0000313" key="2">
    <source>
        <dbReference type="Proteomes" id="UP000224413"/>
    </source>
</evidence>
<sequence>MSDINLQQKIENEISILKRLIDRHSRSSDPESICMVIAYEYGLQVLVEVYEMSRRKEGIPF</sequence>
<organism evidence="1 2">
    <name type="scientific">Bacillus cereus</name>
    <dbReference type="NCBI Taxonomy" id="1396"/>
    <lineage>
        <taxon>Bacteria</taxon>
        <taxon>Bacillati</taxon>
        <taxon>Bacillota</taxon>
        <taxon>Bacilli</taxon>
        <taxon>Bacillales</taxon>
        <taxon>Bacillaceae</taxon>
        <taxon>Bacillus</taxon>
        <taxon>Bacillus cereus group</taxon>
    </lineage>
</organism>
<dbReference type="Proteomes" id="UP000224413">
    <property type="component" value="Unassembled WGS sequence"/>
</dbReference>
<name>A0A9X6ZY37_BACCE</name>